<sequence>MKFLSAPSHTDLTYSDVFLVPSRSNVGSRLDVSLAPGDGTGATIPLVSANMNSVTGPRLAATLARRGGLGVLPQDMHLQDLDAAIRWVKEQSVEYDTPFDFRPSATVAEALTVLPAVGGQGIVVHDESGSYLGCIPALRLASALHDAQLGDLLHGPLTSLAADDFDTPRQAFDAMVAADLDFAPVTRHGRVIGTLSRTGALRSTIYTPAVDAQGRLRVAAAVGINGDVAAKARALAAAGVDVLVLDTAHGHQDGMLAAIRAVRAAGLALPIVAGNVVTVEGVRDLAQAGADIIKVGVGPGAMCTTRMMTAVGRPQFSAVLETAAAATLYGAHVWADGGVRYPRDVALALAAGAASVMIGSWFAGTIEAPGVLRRDAEGRLYKENYGMASAKAVTDRFGRLGAYDLARKQLFAEGISSSMIYLDPLRPSVEDLLDMITSGVRSSFTYAGARSVGQFHDRALVGIQSAAGYEEGKALPVSW</sequence>
<dbReference type="InterPro" id="IPR013785">
    <property type="entry name" value="Aldolase_TIM"/>
</dbReference>
<reference evidence="10 11" key="1">
    <citation type="submission" date="2017-04" db="EMBL/GenBank/DDBJ databases">
        <title>Comparative genome analysis of Subtercola boreus.</title>
        <authorList>
            <person name="Cho Y.-J."/>
            <person name="Cho A."/>
            <person name="Kim O.-S."/>
            <person name="Lee J.-I."/>
        </authorList>
    </citation>
    <scope>NUCLEOTIDE SEQUENCE [LARGE SCALE GENOMIC DNA]</scope>
    <source>
        <strain evidence="10 11">P28004</strain>
    </source>
</reference>
<evidence type="ECO:0000256" key="5">
    <source>
        <dbReference type="ARBA" id="ARBA00023122"/>
    </source>
</evidence>
<feature type="binding site" evidence="7">
    <location>
        <begin position="246"/>
        <end position="248"/>
    </location>
    <ligand>
        <name>NAD(+)</name>
        <dbReference type="ChEBI" id="CHEBI:57540"/>
    </ligand>
</feature>
<protein>
    <recommendedName>
        <fullName evidence="6">GMP reductase</fullName>
        <ecNumber evidence="6">1.7.1.7</ecNumber>
    </recommendedName>
    <alternativeName>
        <fullName evidence="6">Guanosine 5'-monophosphate reductase</fullName>
        <shortName evidence="6">GMPR</shortName>
    </alternativeName>
</protein>
<dbReference type="FunFam" id="3.20.20.70:FF:000424">
    <property type="entry name" value="Inosine-5'-monophosphate dehydrogenase 2"/>
    <property type="match status" value="1"/>
</dbReference>
<dbReference type="SMART" id="SM01240">
    <property type="entry name" value="IMPDH"/>
    <property type="match status" value="1"/>
</dbReference>
<dbReference type="NCBIfam" id="NF005869">
    <property type="entry name" value="PRK07807.1"/>
    <property type="match status" value="1"/>
</dbReference>
<organism evidence="10 11">
    <name type="scientific">Subtercola boreus</name>
    <dbReference type="NCBI Taxonomy" id="120213"/>
    <lineage>
        <taxon>Bacteria</taxon>
        <taxon>Bacillati</taxon>
        <taxon>Actinomycetota</taxon>
        <taxon>Actinomycetes</taxon>
        <taxon>Micrococcales</taxon>
        <taxon>Microbacteriaceae</taxon>
        <taxon>Subtercola</taxon>
    </lineage>
</organism>
<dbReference type="Pfam" id="PF00478">
    <property type="entry name" value="IMPDH"/>
    <property type="match status" value="1"/>
</dbReference>
<dbReference type="HAMAP" id="MF_02250">
    <property type="entry name" value="GMPR_GuaB1"/>
    <property type="match status" value="1"/>
</dbReference>
<keyword evidence="7" id="KW-0520">NAD</keyword>
<keyword evidence="1 6" id="KW-0660">Purine salvage</keyword>
<evidence type="ECO:0000256" key="7">
    <source>
        <dbReference type="PIRSR" id="PIRSR000130-3"/>
    </source>
</evidence>
<dbReference type="SUPFAM" id="SSF51412">
    <property type="entry name" value="Inosine monophosphate dehydrogenase (IMPDH)"/>
    <property type="match status" value="1"/>
</dbReference>
<dbReference type="GO" id="GO:0003920">
    <property type="term" value="F:GMP reductase activity"/>
    <property type="evidence" value="ECO:0007669"/>
    <property type="project" value="UniProtKB-UniRule"/>
</dbReference>
<feature type="binding site" evidence="7">
    <location>
        <begin position="296"/>
        <end position="298"/>
    </location>
    <ligand>
        <name>NAD(+)</name>
        <dbReference type="ChEBI" id="CHEBI:57540"/>
    </ligand>
</feature>
<feature type="active site" description="Thioimidate intermediate" evidence="6">
    <location>
        <position position="303"/>
    </location>
</feature>
<dbReference type="InterPro" id="IPR050139">
    <property type="entry name" value="GMP_reductase"/>
</dbReference>
<dbReference type="GO" id="GO:0006166">
    <property type="term" value="P:purine ribonucleoside salvage"/>
    <property type="evidence" value="ECO:0007669"/>
    <property type="project" value="UniProtKB-KW"/>
</dbReference>
<evidence type="ECO:0000256" key="3">
    <source>
        <dbReference type="ARBA" id="ARBA00022857"/>
    </source>
</evidence>
<dbReference type="PIRSF" id="PIRSF000130">
    <property type="entry name" value="IMPDH"/>
    <property type="match status" value="1"/>
</dbReference>
<feature type="binding site" evidence="6">
    <location>
        <begin position="246"/>
        <end position="248"/>
    </location>
    <ligand>
        <name>NADP(+)</name>
        <dbReference type="ChEBI" id="CHEBI:58349"/>
    </ligand>
</feature>
<dbReference type="EMBL" id="NBXE01000023">
    <property type="protein sequence ID" value="RFA26774.1"/>
    <property type="molecule type" value="Genomic_DNA"/>
</dbReference>
<dbReference type="AlphaFoldDB" id="A0A3E0WCU8"/>
<evidence type="ECO:0000256" key="4">
    <source>
        <dbReference type="ARBA" id="ARBA00023002"/>
    </source>
</evidence>
<dbReference type="SUPFAM" id="SSF54631">
    <property type="entry name" value="CBS-domain pair"/>
    <property type="match status" value="1"/>
</dbReference>
<proteinExistence type="inferred from homology"/>
<comment type="similarity">
    <text evidence="6">Belongs to the IMPDH/GMPR family. GuaB1 subfamily.</text>
</comment>
<dbReference type="CDD" id="cd00381">
    <property type="entry name" value="IMPDH"/>
    <property type="match status" value="1"/>
</dbReference>
<gene>
    <name evidence="6" type="primary">guaB1</name>
    <name evidence="10" type="ORF">B7R25_10005</name>
</gene>
<comment type="pathway">
    <text evidence="6">Purine metabolism; IMP biosynthesis via salvage pathway.</text>
</comment>
<comment type="cofactor">
    <cofactor evidence="6">
        <name>a monovalent cation</name>
        <dbReference type="ChEBI" id="CHEBI:60242"/>
    </cofactor>
</comment>
<dbReference type="PANTHER" id="PTHR43170">
    <property type="entry name" value="GMP REDUCTASE"/>
    <property type="match status" value="1"/>
</dbReference>
<evidence type="ECO:0000313" key="11">
    <source>
        <dbReference type="Proteomes" id="UP000257080"/>
    </source>
</evidence>
<dbReference type="Gene3D" id="3.20.20.70">
    <property type="entry name" value="Aldolase class I"/>
    <property type="match status" value="1"/>
</dbReference>
<comment type="catalytic activity">
    <reaction evidence="6">
        <text>IMP + NH4(+) + NADP(+) = GMP + NADPH + 2 H(+)</text>
        <dbReference type="Rhea" id="RHEA:17185"/>
        <dbReference type="ChEBI" id="CHEBI:15378"/>
        <dbReference type="ChEBI" id="CHEBI:28938"/>
        <dbReference type="ChEBI" id="CHEBI:57783"/>
        <dbReference type="ChEBI" id="CHEBI:58053"/>
        <dbReference type="ChEBI" id="CHEBI:58115"/>
        <dbReference type="ChEBI" id="CHEBI:58349"/>
        <dbReference type="EC" id="1.7.1.7"/>
    </reaction>
</comment>
<dbReference type="InterPro" id="IPR001093">
    <property type="entry name" value="IMP_DH_GMPRt"/>
</dbReference>
<feature type="binding site" description="in other chain" evidence="8">
    <location>
        <position position="298"/>
    </location>
    <ligand>
        <name>K(+)</name>
        <dbReference type="ChEBI" id="CHEBI:29103"/>
        <note>ligand shared between two tetrameric partners</note>
    </ligand>
</feature>
<feature type="binding site" description="in other chain" evidence="8">
    <location>
        <position position="303"/>
    </location>
    <ligand>
        <name>K(+)</name>
        <dbReference type="ChEBI" id="CHEBI:29103"/>
        <note>ligand shared between two tetrameric partners</note>
    </ligand>
</feature>
<dbReference type="InterPro" id="IPR046342">
    <property type="entry name" value="CBS_dom_sf"/>
</dbReference>
<keyword evidence="8" id="KW-0630">Potassium</keyword>
<dbReference type="PANTHER" id="PTHR43170:SF5">
    <property type="entry name" value="GMP REDUCTASE"/>
    <property type="match status" value="1"/>
</dbReference>
<dbReference type="GO" id="GO:0003938">
    <property type="term" value="F:IMP dehydrogenase activity"/>
    <property type="evidence" value="ECO:0007669"/>
    <property type="project" value="InterPro"/>
</dbReference>
<evidence type="ECO:0000259" key="9">
    <source>
        <dbReference type="Pfam" id="PF00478"/>
    </source>
</evidence>
<evidence type="ECO:0000256" key="8">
    <source>
        <dbReference type="PIRSR" id="PIRSR000130-4"/>
    </source>
</evidence>
<dbReference type="Proteomes" id="UP000257080">
    <property type="component" value="Unassembled WGS sequence"/>
</dbReference>
<keyword evidence="2" id="KW-0677">Repeat</keyword>
<feature type="domain" description="IMP dehydrogenase/GMP reductase" evidence="9">
    <location>
        <begin position="12"/>
        <end position="473"/>
    </location>
</feature>
<dbReference type="EC" id="1.7.1.7" evidence="6"/>
<accession>A0A3E0WCU8</accession>
<dbReference type="GO" id="GO:0032264">
    <property type="term" value="P:IMP salvage"/>
    <property type="evidence" value="ECO:0007669"/>
    <property type="project" value="UniProtKB-UniRule"/>
</dbReference>
<dbReference type="OrthoDB" id="9805398at2"/>
<keyword evidence="3 6" id="KW-0521">NADP</keyword>
<feature type="binding site" evidence="6">
    <location>
        <begin position="296"/>
        <end position="298"/>
    </location>
    <ligand>
        <name>NADP(+)</name>
        <dbReference type="ChEBI" id="CHEBI:58349"/>
    </ligand>
</feature>
<comment type="function">
    <text evidence="6">Involved in the purine-salvage pathway. Catalyzes the NADPH-dependent conversion of GMP to IMP.</text>
</comment>
<evidence type="ECO:0000256" key="6">
    <source>
        <dbReference type="HAMAP-Rule" id="MF_02250"/>
    </source>
</evidence>
<dbReference type="NCBIfam" id="TIGR01303">
    <property type="entry name" value="IMP_DH_rel_1"/>
    <property type="match status" value="1"/>
</dbReference>
<evidence type="ECO:0000256" key="2">
    <source>
        <dbReference type="ARBA" id="ARBA00022737"/>
    </source>
</evidence>
<comment type="caution">
    <text evidence="10">The sequence shown here is derived from an EMBL/GenBank/DDBJ whole genome shotgun (WGS) entry which is preliminary data.</text>
</comment>
<evidence type="ECO:0000256" key="1">
    <source>
        <dbReference type="ARBA" id="ARBA00022726"/>
    </source>
</evidence>
<name>A0A3E0WCU8_9MICO</name>
<dbReference type="RefSeq" id="WP_116418874.1">
    <property type="nucleotide sequence ID" value="NZ_NBXC01000018.1"/>
</dbReference>
<dbReference type="InterPro" id="IPR005991">
    <property type="entry name" value="GUAB1"/>
</dbReference>
<evidence type="ECO:0000313" key="10">
    <source>
        <dbReference type="EMBL" id="RFA26774.1"/>
    </source>
</evidence>
<keyword evidence="4 6" id="KW-0560">Oxidoreductase</keyword>
<dbReference type="InterPro" id="IPR005990">
    <property type="entry name" value="IMP_DH"/>
</dbReference>
<feature type="binding site" description="in other chain" evidence="8">
    <location>
        <position position="300"/>
    </location>
    <ligand>
        <name>K(+)</name>
        <dbReference type="ChEBI" id="CHEBI:29103"/>
        <note>ligand shared between two tetrameric partners</note>
    </ligand>
</feature>
<dbReference type="GO" id="GO:0005829">
    <property type="term" value="C:cytosol"/>
    <property type="evidence" value="ECO:0007669"/>
    <property type="project" value="TreeGrafter"/>
</dbReference>
<keyword evidence="5" id="KW-0129">CBS domain</keyword>